<feature type="non-terminal residue" evidence="1">
    <location>
        <position position="792"/>
    </location>
</feature>
<proteinExistence type="predicted"/>
<dbReference type="SUPFAM" id="SSF50939">
    <property type="entry name" value="Sialidases"/>
    <property type="match status" value="1"/>
</dbReference>
<dbReference type="GO" id="GO:0010411">
    <property type="term" value="P:xyloglucan metabolic process"/>
    <property type="evidence" value="ECO:0007669"/>
    <property type="project" value="TreeGrafter"/>
</dbReference>
<dbReference type="SUPFAM" id="SSF110296">
    <property type="entry name" value="Oligoxyloglucan reducing end-specific cellobiohydrolase"/>
    <property type="match status" value="1"/>
</dbReference>
<evidence type="ECO:0000313" key="1">
    <source>
        <dbReference type="EMBL" id="SUZ93504.1"/>
    </source>
</evidence>
<reference evidence="1" key="1">
    <citation type="submission" date="2018-05" db="EMBL/GenBank/DDBJ databases">
        <authorList>
            <person name="Lanie J.A."/>
            <person name="Ng W.-L."/>
            <person name="Kazmierczak K.M."/>
            <person name="Andrzejewski T.M."/>
            <person name="Davidsen T.M."/>
            <person name="Wayne K.J."/>
            <person name="Tettelin H."/>
            <person name="Glass J.I."/>
            <person name="Rusch D."/>
            <person name="Podicherti R."/>
            <person name="Tsui H.-C.T."/>
            <person name="Winkler M.E."/>
        </authorList>
    </citation>
    <scope>NUCLEOTIDE SEQUENCE</scope>
</reference>
<name>A0A381RQI5_9ZZZZ</name>
<dbReference type="PANTHER" id="PTHR43739">
    <property type="entry name" value="XYLOGLUCANASE (EUROFUNG)"/>
    <property type="match status" value="1"/>
</dbReference>
<dbReference type="PANTHER" id="PTHR43739:SF5">
    <property type="entry name" value="EXO-ALPHA-SIALIDASE"/>
    <property type="match status" value="1"/>
</dbReference>
<evidence type="ECO:0008006" key="2">
    <source>
        <dbReference type="Google" id="ProtNLM"/>
    </source>
</evidence>
<dbReference type="InterPro" id="IPR015943">
    <property type="entry name" value="WD40/YVTN_repeat-like_dom_sf"/>
</dbReference>
<dbReference type="EMBL" id="UINC01002152">
    <property type="protein sequence ID" value="SUZ93504.1"/>
    <property type="molecule type" value="Genomic_DNA"/>
</dbReference>
<dbReference type="InterPro" id="IPR052025">
    <property type="entry name" value="Xyloglucanase_GH74"/>
</dbReference>
<organism evidence="1">
    <name type="scientific">marine metagenome</name>
    <dbReference type="NCBI Taxonomy" id="408172"/>
    <lineage>
        <taxon>unclassified sequences</taxon>
        <taxon>metagenomes</taxon>
        <taxon>ecological metagenomes</taxon>
    </lineage>
</organism>
<sequence>MTIKIHTTISILTLIIFISTGIGIREGYLHKHGQIVYENLLHNQPYYTQERLSKKERKKIPKHIRPKPNAEFEKIKTMDPALGRVPQERLFNALKETERRLGNNQGSSYRDSLVWEEQGPANVAGRTRAIMFDPNDPDQKRFWAGGITGGLWFTNDITASAPVWYKIDDLWANLAISSIVYDPTNTNIFYAGTGEIYANASRGFGIWKSEDGGDSWYHLSSTENFYYVNDMVVRDENNQGVLYAGTGMNYYEGEWHSGAHGLYRSVNQGASFTQVLPEVAPNNQPYQPSDLEIGSDNTLWVGTRRNAWWDGAGTILKSTDGLNWNVVYENINAKRVELAVAPSDPGAVFAVGNSVEYSDNDIGFFIKTNNSGISWANISIPLNENNVHFTRGQAWYDLILAVDPVTSSTLYVGGIDLHKSTDSGTSWTQISQWYGYPYSYVHADQHCISFRPNYPQEFAVGNDGGIHYSTDGGSTFENFNNNYSLKNNGYNVTQFYALAIHPDENSNQFLAGSQDNGTQYFDEPGLENTYEISGGDGAWCFFNETDPAYRITSYVYNNYYLFHNLNYQYKILSDSETGHFINPTDFDSDNDILYSSKSRTSLTRVFNVTSTPEINDINGLSLGSLASCVKISPYDAGYLLVGTDAGRLFEISNANSNSPVVNEITSASFPQGYLSSIEFGQSEDQILLTFSNYGIPSIWNSNDGTQSWVNLEGDLPDMPIRWAIYHPEDQNSIIAATEIGIWICDDVNANSIQWYPNNGSLANVRVDMLRVRESDKLIAAATYGRGLFTTTL</sequence>
<dbReference type="Gene3D" id="2.130.10.10">
    <property type="entry name" value="YVTN repeat-like/Quinoprotein amine dehydrogenase"/>
    <property type="match status" value="3"/>
</dbReference>
<protein>
    <recommendedName>
        <fullName evidence="2">Sortilin N-terminal domain-containing protein</fullName>
    </recommendedName>
</protein>
<dbReference type="InterPro" id="IPR036278">
    <property type="entry name" value="Sialidase_sf"/>
</dbReference>
<dbReference type="AlphaFoldDB" id="A0A381RQI5"/>
<gene>
    <name evidence="1" type="ORF">METZ01_LOCUS46358</name>
</gene>
<accession>A0A381RQI5</accession>